<dbReference type="EMBL" id="CP043505">
    <property type="protein sequence ID" value="QEO16040.1"/>
    <property type="molecule type" value="Genomic_DNA"/>
</dbReference>
<protein>
    <submittedName>
        <fullName evidence="2">DUF2029 domain-containing protein</fullName>
    </submittedName>
</protein>
<feature type="transmembrane region" description="Helical" evidence="1">
    <location>
        <begin position="149"/>
        <end position="174"/>
    </location>
</feature>
<evidence type="ECO:0000256" key="1">
    <source>
        <dbReference type="SAM" id="Phobius"/>
    </source>
</evidence>
<keyword evidence="1" id="KW-0472">Membrane</keyword>
<feature type="transmembrane region" description="Helical" evidence="1">
    <location>
        <begin position="314"/>
        <end position="330"/>
    </location>
</feature>
<reference evidence="2 3" key="1">
    <citation type="submission" date="2019-09" db="EMBL/GenBank/DDBJ databases">
        <title>Genome sequencing of strain KACC 19306.</title>
        <authorList>
            <person name="Heo J."/>
            <person name="Kim S.-J."/>
            <person name="Kim J.-S."/>
            <person name="Hong S.-B."/>
            <person name="Kwon S.-W."/>
        </authorList>
    </citation>
    <scope>NUCLEOTIDE SEQUENCE [LARGE SCALE GENOMIC DNA]</scope>
    <source>
        <strain evidence="2 3">KACC 19306</strain>
    </source>
</reference>
<evidence type="ECO:0000313" key="3">
    <source>
        <dbReference type="Proteomes" id="UP000324678"/>
    </source>
</evidence>
<evidence type="ECO:0000313" key="2">
    <source>
        <dbReference type="EMBL" id="QEO16040.1"/>
    </source>
</evidence>
<dbReference type="Proteomes" id="UP000324678">
    <property type="component" value="Chromosome"/>
</dbReference>
<feature type="transmembrane region" description="Helical" evidence="1">
    <location>
        <begin position="6"/>
        <end position="27"/>
    </location>
</feature>
<feature type="transmembrane region" description="Helical" evidence="1">
    <location>
        <begin position="364"/>
        <end position="388"/>
    </location>
</feature>
<gene>
    <name evidence="2" type="ORF">FLP10_02885</name>
</gene>
<keyword evidence="1" id="KW-0812">Transmembrane</keyword>
<dbReference type="OrthoDB" id="581198at2"/>
<feature type="transmembrane region" description="Helical" evidence="1">
    <location>
        <begin position="291"/>
        <end position="308"/>
    </location>
</feature>
<feature type="transmembrane region" description="Helical" evidence="1">
    <location>
        <begin position="337"/>
        <end position="358"/>
    </location>
</feature>
<keyword evidence="1" id="KW-1133">Transmembrane helix</keyword>
<organism evidence="2 3">
    <name type="scientific">Agromyces intestinalis</name>
    <dbReference type="NCBI Taxonomy" id="2592652"/>
    <lineage>
        <taxon>Bacteria</taxon>
        <taxon>Bacillati</taxon>
        <taxon>Actinomycetota</taxon>
        <taxon>Actinomycetes</taxon>
        <taxon>Micrococcales</taxon>
        <taxon>Microbacteriaceae</taxon>
        <taxon>Agromyces</taxon>
    </lineage>
</organism>
<name>A0A5C1YL67_9MICO</name>
<dbReference type="KEGG" id="ail:FLP10_02885"/>
<keyword evidence="3" id="KW-1185">Reference proteome</keyword>
<feature type="transmembrane region" description="Helical" evidence="1">
    <location>
        <begin position="110"/>
        <end position="143"/>
    </location>
</feature>
<feature type="transmembrane region" description="Helical" evidence="1">
    <location>
        <begin position="80"/>
        <end position="98"/>
    </location>
</feature>
<proteinExistence type="predicted"/>
<dbReference type="AlphaFoldDB" id="A0A5C1YL67"/>
<sequence>MSGRAVLWIGFAVAHLVVALLGLYGMGWPLGDLVTYRVWAEEADLGVLRMGIDAPWVYPILAFAPMAAALALGHEWYEQAWLVIVTGLDAIAFAVLLGRGVLARGRRIAAWWWMLFIVLLGPVALGRIDAVTVPFAVAGLLFALGRPRVAATLLTVGAWIKVWPAALIGAIVVASRRRSEVALVAAALSAGVLGVSLLAGSGLNALGFVGEQTGRGLQVEAPGAVPFLWMIAAGDRSHRVYYDRDILTYQLAGAGVTEVAWWSTPLLVVGVTAVVLAGVRAVRHGATAGRLLAPLSLAVVIVLILANKVGSPQFATWLIAPIVLQAVLARRRVLVPALAGLGVALSTQLIYPYLYGWLLIADPALVLVLTLKVALLALLLGWALVAVWQAGSAPERRVGRPVGAARSAGEE</sequence>
<feature type="transmembrane region" description="Helical" evidence="1">
    <location>
        <begin position="259"/>
        <end position="279"/>
    </location>
</feature>
<accession>A0A5C1YL67</accession>
<feature type="transmembrane region" description="Helical" evidence="1">
    <location>
        <begin position="181"/>
        <end position="199"/>
    </location>
</feature>